<dbReference type="PANTHER" id="PTHR36357">
    <property type="entry name" value="OS03G0148300 PROTEIN"/>
    <property type="match status" value="1"/>
</dbReference>
<proteinExistence type="predicted"/>
<evidence type="ECO:0000313" key="2">
    <source>
        <dbReference type="Proteomes" id="UP001420932"/>
    </source>
</evidence>
<name>A0AAP0K0Y8_9MAGN</name>
<dbReference type="EMBL" id="JBBNAF010000005">
    <property type="protein sequence ID" value="KAK9143796.1"/>
    <property type="molecule type" value="Genomic_DNA"/>
</dbReference>
<accession>A0AAP0K0Y8</accession>
<reference evidence="1 2" key="1">
    <citation type="submission" date="2024-01" db="EMBL/GenBank/DDBJ databases">
        <title>Genome assemblies of Stephania.</title>
        <authorList>
            <person name="Yang L."/>
        </authorList>
    </citation>
    <scope>NUCLEOTIDE SEQUENCE [LARGE SCALE GENOMIC DNA]</scope>
    <source>
        <strain evidence="1">YNDBR</strain>
        <tissue evidence="1">Leaf</tissue>
    </source>
</reference>
<protein>
    <submittedName>
        <fullName evidence="1">Uncharacterized protein</fullName>
    </submittedName>
</protein>
<comment type="caution">
    <text evidence="1">The sequence shown here is derived from an EMBL/GenBank/DDBJ whole genome shotgun (WGS) entry which is preliminary data.</text>
</comment>
<dbReference type="PANTHER" id="PTHR36357:SF1">
    <property type="entry name" value="OS03G0148300 PROTEIN"/>
    <property type="match status" value="1"/>
</dbReference>
<dbReference type="Proteomes" id="UP001420932">
    <property type="component" value="Unassembled WGS sequence"/>
</dbReference>
<organism evidence="1 2">
    <name type="scientific">Stephania yunnanensis</name>
    <dbReference type="NCBI Taxonomy" id="152371"/>
    <lineage>
        <taxon>Eukaryota</taxon>
        <taxon>Viridiplantae</taxon>
        <taxon>Streptophyta</taxon>
        <taxon>Embryophyta</taxon>
        <taxon>Tracheophyta</taxon>
        <taxon>Spermatophyta</taxon>
        <taxon>Magnoliopsida</taxon>
        <taxon>Ranunculales</taxon>
        <taxon>Menispermaceae</taxon>
        <taxon>Menispermoideae</taxon>
        <taxon>Cissampelideae</taxon>
        <taxon>Stephania</taxon>
    </lineage>
</organism>
<evidence type="ECO:0000313" key="1">
    <source>
        <dbReference type="EMBL" id="KAK9143796.1"/>
    </source>
</evidence>
<keyword evidence="2" id="KW-1185">Reference proteome</keyword>
<dbReference type="AlphaFoldDB" id="A0AAP0K0Y8"/>
<sequence length="103" mass="11626">MQSQPFDHSSFDPPPLDLYESDPSAFEAEMLKRHTGLSIGFVKLRTGVRRSPEMVVEIAMKWSKVTKTGSMNVRFTGFDSNALMYTMESGQDIIEVCIMNSKD</sequence>
<gene>
    <name evidence="1" type="ORF">Syun_013196</name>
</gene>